<evidence type="ECO:0000256" key="5">
    <source>
        <dbReference type="ARBA" id="ARBA00023136"/>
    </source>
</evidence>
<evidence type="ECO:0000256" key="3">
    <source>
        <dbReference type="ARBA" id="ARBA00022692"/>
    </source>
</evidence>
<keyword evidence="8" id="KW-1185">Reference proteome</keyword>
<feature type="transmembrane region" description="Helical" evidence="6">
    <location>
        <begin position="419"/>
        <end position="438"/>
    </location>
</feature>
<feature type="transmembrane region" description="Helical" evidence="6">
    <location>
        <begin position="44"/>
        <end position="63"/>
    </location>
</feature>
<dbReference type="PANTHER" id="PTHR23291:SF32">
    <property type="entry name" value="BAX INHIBITOR 1"/>
    <property type="match status" value="1"/>
</dbReference>
<keyword evidence="3 6" id="KW-0812">Transmembrane</keyword>
<dbReference type="EMBL" id="JBJXBP010000004">
    <property type="protein sequence ID" value="KAL3833061.1"/>
    <property type="molecule type" value="Genomic_DNA"/>
</dbReference>
<evidence type="ECO:0000313" key="8">
    <source>
        <dbReference type="Proteomes" id="UP001634393"/>
    </source>
</evidence>
<sequence length="510" mass="57964">MCLSTVIQHTVGAIMAYFHREWDWSNVRSFSQVQPLVLQVLKKFYLLMNVAFASSSFGYYLLVTGNIDFLSATIGSWVCFIAFISYGGWRQMEIRVFLLITGALFEGALLSPVHTGLLGIDIGNYLCAILGTSLVFSCFWAASKSTRRFDIFYLGGVTLSASVVLLWMFIASYALDFDSVHIYQIYAGVMLFMVYVAMYTQELVHKIHSGDTEYIEYAISFFTDAPAVCFHCGRLVLRDVREMVRRNTVDAVKAYFYRSWNWRVIRSFNEVPPLKLRVLRLFYVFLSVACTSSAFGSYLMLTGIIGLSFATFGYCVCFISLIFFRQVEQKKIRVFIFITGAFFDGALLSPSYAWFLGIDHGCTVSVLVGASVGFSCFWAASMWARHFDIFYLSGVCLSTSVVLLWIFGASFVFGVNSDLRIYLIYAVIQLVMVYVAMYSQELVHKIRRGDIDYAHLAFTFLTDAPAVCFHSGRLVFTDVSRKLVKWNLHRFVRWLRASKTPSNSSLCLFS</sequence>
<evidence type="ECO:0008006" key="9">
    <source>
        <dbReference type="Google" id="ProtNLM"/>
    </source>
</evidence>
<comment type="similarity">
    <text evidence="2">Belongs to the BI1 family.</text>
</comment>
<name>A0ABD3T7Y8_9LAMI</name>
<feature type="transmembrane region" description="Helical" evidence="6">
    <location>
        <begin position="96"/>
        <end position="116"/>
    </location>
</feature>
<feature type="transmembrane region" description="Helical" evidence="6">
    <location>
        <begin position="122"/>
        <end position="142"/>
    </location>
</feature>
<accession>A0ABD3T7Y8</accession>
<evidence type="ECO:0000256" key="2">
    <source>
        <dbReference type="ARBA" id="ARBA00010350"/>
    </source>
</evidence>
<feature type="transmembrane region" description="Helical" evidence="6">
    <location>
        <begin position="304"/>
        <end position="324"/>
    </location>
</feature>
<feature type="transmembrane region" description="Helical" evidence="6">
    <location>
        <begin position="151"/>
        <end position="175"/>
    </location>
</feature>
<dbReference type="AlphaFoldDB" id="A0ABD3T7Y8"/>
<feature type="transmembrane region" description="Helical" evidence="6">
    <location>
        <begin position="336"/>
        <end position="358"/>
    </location>
</feature>
<organism evidence="7 8">
    <name type="scientific">Penstemon smallii</name>
    <dbReference type="NCBI Taxonomy" id="265156"/>
    <lineage>
        <taxon>Eukaryota</taxon>
        <taxon>Viridiplantae</taxon>
        <taxon>Streptophyta</taxon>
        <taxon>Embryophyta</taxon>
        <taxon>Tracheophyta</taxon>
        <taxon>Spermatophyta</taxon>
        <taxon>Magnoliopsida</taxon>
        <taxon>eudicotyledons</taxon>
        <taxon>Gunneridae</taxon>
        <taxon>Pentapetalae</taxon>
        <taxon>asterids</taxon>
        <taxon>lamiids</taxon>
        <taxon>Lamiales</taxon>
        <taxon>Plantaginaceae</taxon>
        <taxon>Cheloneae</taxon>
        <taxon>Penstemon</taxon>
    </lineage>
</organism>
<evidence type="ECO:0000256" key="4">
    <source>
        <dbReference type="ARBA" id="ARBA00022989"/>
    </source>
</evidence>
<gene>
    <name evidence="7" type="ORF">ACJIZ3_007797</name>
</gene>
<dbReference type="Proteomes" id="UP001634393">
    <property type="component" value="Unassembled WGS sequence"/>
</dbReference>
<evidence type="ECO:0000256" key="6">
    <source>
        <dbReference type="SAM" id="Phobius"/>
    </source>
</evidence>
<dbReference type="PANTHER" id="PTHR23291">
    <property type="entry name" value="BAX INHIBITOR-RELATED"/>
    <property type="match status" value="1"/>
</dbReference>
<reference evidence="7 8" key="1">
    <citation type="submission" date="2024-12" db="EMBL/GenBank/DDBJ databases">
        <title>The unique morphological basis and parallel evolutionary history of personate flowers in Penstemon.</title>
        <authorList>
            <person name="Depatie T.H."/>
            <person name="Wessinger C.A."/>
        </authorList>
    </citation>
    <scope>NUCLEOTIDE SEQUENCE [LARGE SCALE GENOMIC DNA]</scope>
    <source>
        <strain evidence="7">WTNN_2</strain>
        <tissue evidence="7">Leaf</tissue>
    </source>
</reference>
<dbReference type="Pfam" id="PF01027">
    <property type="entry name" value="Bax1-I"/>
    <property type="match status" value="1"/>
</dbReference>
<keyword evidence="5 6" id="KW-0472">Membrane</keyword>
<evidence type="ECO:0000313" key="7">
    <source>
        <dbReference type="EMBL" id="KAL3833061.1"/>
    </source>
</evidence>
<feature type="transmembrane region" description="Helical" evidence="6">
    <location>
        <begin position="390"/>
        <end position="413"/>
    </location>
</feature>
<comment type="caution">
    <text evidence="7">The sequence shown here is derived from an EMBL/GenBank/DDBJ whole genome shotgun (WGS) entry which is preliminary data.</text>
</comment>
<dbReference type="InterPro" id="IPR006214">
    <property type="entry name" value="Bax_inhibitor_1-related"/>
</dbReference>
<comment type="subcellular location">
    <subcellularLocation>
        <location evidence="1">Membrane</location>
        <topology evidence="1">Multi-pass membrane protein</topology>
    </subcellularLocation>
</comment>
<proteinExistence type="inferred from homology"/>
<feature type="transmembrane region" description="Helical" evidence="6">
    <location>
        <begin position="278"/>
        <end position="298"/>
    </location>
</feature>
<protein>
    <recommendedName>
        <fullName evidence="9">Transmembrane protein</fullName>
    </recommendedName>
</protein>
<keyword evidence="4 6" id="KW-1133">Transmembrane helix</keyword>
<dbReference type="GO" id="GO:0016020">
    <property type="term" value="C:membrane"/>
    <property type="evidence" value="ECO:0007669"/>
    <property type="project" value="UniProtKB-SubCell"/>
</dbReference>
<feature type="transmembrane region" description="Helical" evidence="6">
    <location>
        <begin position="69"/>
        <end position="89"/>
    </location>
</feature>
<evidence type="ECO:0000256" key="1">
    <source>
        <dbReference type="ARBA" id="ARBA00004141"/>
    </source>
</evidence>
<feature type="transmembrane region" description="Helical" evidence="6">
    <location>
        <begin position="181"/>
        <end position="199"/>
    </location>
</feature>
<feature type="transmembrane region" description="Helical" evidence="6">
    <location>
        <begin position="364"/>
        <end position="383"/>
    </location>
</feature>